<evidence type="ECO:0000259" key="1">
    <source>
        <dbReference type="PROSITE" id="PS50206"/>
    </source>
</evidence>
<dbReference type="SUPFAM" id="SSF52821">
    <property type="entry name" value="Rhodanese/Cell cycle control phosphatase"/>
    <property type="match status" value="1"/>
</dbReference>
<name>A0ABT7L181_9BACI</name>
<keyword evidence="3" id="KW-1185">Reference proteome</keyword>
<dbReference type="SMART" id="SM00450">
    <property type="entry name" value="RHOD"/>
    <property type="match status" value="1"/>
</dbReference>
<gene>
    <name evidence="2" type="ORF">QQS35_03925</name>
</gene>
<dbReference type="RefSeq" id="WP_285930526.1">
    <property type="nucleotide sequence ID" value="NZ_JASTZU010000018.1"/>
</dbReference>
<dbReference type="Gene3D" id="3.40.250.10">
    <property type="entry name" value="Rhodanese-like domain"/>
    <property type="match status" value="1"/>
</dbReference>
<dbReference type="InterPro" id="IPR050229">
    <property type="entry name" value="GlpE_sulfurtransferase"/>
</dbReference>
<dbReference type="PROSITE" id="PS50206">
    <property type="entry name" value="RHODANESE_3"/>
    <property type="match status" value="1"/>
</dbReference>
<organism evidence="2 3">
    <name type="scientific">Aquibacillus rhizosphaerae</name>
    <dbReference type="NCBI Taxonomy" id="3051431"/>
    <lineage>
        <taxon>Bacteria</taxon>
        <taxon>Bacillati</taxon>
        <taxon>Bacillota</taxon>
        <taxon>Bacilli</taxon>
        <taxon>Bacillales</taxon>
        <taxon>Bacillaceae</taxon>
        <taxon>Aquibacillus</taxon>
    </lineage>
</organism>
<feature type="domain" description="Rhodanese" evidence="1">
    <location>
        <begin position="15"/>
        <end position="95"/>
    </location>
</feature>
<dbReference type="CDD" id="cd00158">
    <property type="entry name" value="RHOD"/>
    <property type="match status" value="1"/>
</dbReference>
<proteinExistence type="predicted"/>
<dbReference type="Pfam" id="PF00581">
    <property type="entry name" value="Rhodanese"/>
    <property type="match status" value="1"/>
</dbReference>
<evidence type="ECO:0000313" key="2">
    <source>
        <dbReference type="EMBL" id="MDL4839607.1"/>
    </source>
</evidence>
<dbReference type="PANTHER" id="PTHR43031">
    <property type="entry name" value="FAD-DEPENDENT OXIDOREDUCTASE"/>
    <property type="match status" value="1"/>
</dbReference>
<dbReference type="InterPro" id="IPR001763">
    <property type="entry name" value="Rhodanese-like_dom"/>
</dbReference>
<accession>A0ABT7L181</accession>
<sequence>MKEVTPVEVEQALGEENEVNIIDVREDVEVASGIIPTAIHIPLGDVESRMDELNKDKDYIIVCRSGQRSAHACQFLDSHGYKVANMVGGMLDWQGPTK</sequence>
<comment type="caution">
    <text evidence="2">The sequence shown here is derived from an EMBL/GenBank/DDBJ whole genome shotgun (WGS) entry which is preliminary data.</text>
</comment>
<dbReference type="EMBL" id="JASTZU010000018">
    <property type="protein sequence ID" value="MDL4839607.1"/>
    <property type="molecule type" value="Genomic_DNA"/>
</dbReference>
<dbReference type="Proteomes" id="UP001235343">
    <property type="component" value="Unassembled WGS sequence"/>
</dbReference>
<evidence type="ECO:0000313" key="3">
    <source>
        <dbReference type="Proteomes" id="UP001235343"/>
    </source>
</evidence>
<reference evidence="2 3" key="1">
    <citation type="submission" date="2023-06" db="EMBL/GenBank/DDBJ databases">
        <title>Aquibacillus rhizosphaerae LR5S19.</title>
        <authorList>
            <person name="Sun J.-Q."/>
        </authorList>
    </citation>
    <scope>NUCLEOTIDE SEQUENCE [LARGE SCALE GENOMIC DNA]</scope>
    <source>
        <strain evidence="2 3">LR5S19</strain>
    </source>
</reference>
<protein>
    <submittedName>
        <fullName evidence="2">Rhodanese-like domain-containing protein</fullName>
    </submittedName>
</protein>
<dbReference type="InterPro" id="IPR036873">
    <property type="entry name" value="Rhodanese-like_dom_sf"/>
</dbReference>
<dbReference type="PANTHER" id="PTHR43031:SF17">
    <property type="entry name" value="SULFURTRANSFERASE YTWF-RELATED"/>
    <property type="match status" value="1"/>
</dbReference>